<keyword evidence="1" id="KW-0472">Membrane</keyword>
<proteinExistence type="predicted"/>
<keyword evidence="1" id="KW-1133">Transmembrane helix</keyword>
<reference evidence="2 3" key="1">
    <citation type="submission" date="2024-03" db="EMBL/GenBank/DDBJ databases">
        <authorList>
            <person name="Jo J.-H."/>
        </authorList>
    </citation>
    <scope>NUCLEOTIDE SEQUENCE [LARGE SCALE GENOMIC DNA]</scope>
    <source>
        <strain evidence="2 3">PS1R-30</strain>
    </source>
</reference>
<accession>A0ABU8RRT7</accession>
<gene>
    <name evidence="2" type="ORF">WG901_04065</name>
</gene>
<dbReference type="RefSeq" id="WP_339585726.1">
    <property type="nucleotide sequence ID" value="NZ_JBBHJZ010000001.1"/>
</dbReference>
<evidence type="ECO:0000313" key="2">
    <source>
        <dbReference type="EMBL" id="MEJ5975795.1"/>
    </source>
</evidence>
<keyword evidence="3" id="KW-1185">Reference proteome</keyword>
<dbReference type="Proteomes" id="UP001361239">
    <property type="component" value="Unassembled WGS sequence"/>
</dbReference>
<protein>
    <submittedName>
        <fullName evidence="2">Uncharacterized protein</fullName>
    </submittedName>
</protein>
<evidence type="ECO:0000256" key="1">
    <source>
        <dbReference type="SAM" id="Phobius"/>
    </source>
</evidence>
<keyword evidence="1" id="KW-0812">Transmembrane</keyword>
<sequence length="135" mass="13899">MTESNVVKLPEAKAKAEEAGKAVVDFAREHPGLIVAGGVALGLVAGALLSRGSGRKLARHALTLAEMAGTASVAFGRQAIERAEDAGEGLRRQGEALADKAGKLKAPAEDAVDQASDAAQRLLHKAVELAGKLRR</sequence>
<feature type="transmembrane region" description="Helical" evidence="1">
    <location>
        <begin position="31"/>
        <end position="49"/>
    </location>
</feature>
<dbReference type="EMBL" id="JBBHJZ010000001">
    <property type="protein sequence ID" value="MEJ5975795.1"/>
    <property type="molecule type" value="Genomic_DNA"/>
</dbReference>
<comment type="caution">
    <text evidence="2">The sequence shown here is derived from an EMBL/GenBank/DDBJ whole genome shotgun (WGS) entry which is preliminary data.</text>
</comment>
<evidence type="ECO:0000313" key="3">
    <source>
        <dbReference type="Proteomes" id="UP001361239"/>
    </source>
</evidence>
<organism evidence="2 3">
    <name type="scientific">Novosphingobium anseongense</name>
    <dbReference type="NCBI Taxonomy" id="3133436"/>
    <lineage>
        <taxon>Bacteria</taxon>
        <taxon>Pseudomonadati</taxon>
        <taxon>Pseudomonadota</taxon>
        <taxon>Alphaproteobacteria</taxon>
        <taxon>Sphingomonadales</taxon>
        <taxon>Sphingomonadaceae</taxon>
        <taxon>Novosphingobium</taxon>
    </lineage>
</organism>
<name>A0ABU8RRT7_9SPHN</name>